<keyword evidence="1" id="KW-0812">Transmembrane</keyword>
<dbReference type="InterPro" id="IPR017502">
    <property type="entry name" value="Sortase_SrtB_target"/>
</dbReference>
<feature type="chain" id="PRO_5020362733" description="LPXTG cell wall anchor domain-containing protein" evidence="2">
    <location>
        <begin position="25"/>
        <end position="263"/>
    </location>
</feature>
<evidence type="ECO:0000256" key="2">
    <source>
        <dbReference type="SAM" id="SignalP"/>
    </source>
</evidence>
<keyword evidence="2" id="KW-0732">Signal</keyword>
<dbReference type="Proteomes" id="UP000289794">
    <property type="component" value="Chromosome"/>
</dbReference>
<dbReference type="NCBIfam" id="TIGR03063">
    <property type="entry name" value="srtB_target"/>
    <property type="match status" value="1"/>
</dbReference>
<feature type="signal peptide" evidence="2">
    <location>
        <begin position="1"/>
        <end position="24"/>
    </location>
</feature>
<evidence type="ECO:0000313" key="3">
    <source>
        <dbReference type="EMBL" id="QBE95548.1"/>
    </source>
</evidence>
<accession>A0A4V0Z748</accession>
<proteinExistence type="predicted"/>
<sequence>MKKKILCLVMAAIMTVGTAATAYAEDFKSDKNWQVDFDGDKMNSNFSSKDMAEEIYGILPGDTMELQVKIKNSGEEQTDWYMSNEVLESLEEGSKAEGGAYTYVLTYYDPSGEEAVLFDSETVGGEGSSRVGKGLEQATDSLDDFFYLDRLDAGKAASVHLRVVLDGETQGNGYQDTLARLQMNFAVEKVAPSTVTVKGKDTVVRKTVTGESNTVKKTITRPKTGDTTNILLFSTAALVSGLVLLLLGIVAMKKRHEKGELKS</sequence>
<evidence type="ECO:0000256" key="1">
    <source>
        <dbReference type="SAM" id="Phobius"/>
    </source>
</evidence>
<feature type="transmembrane region" description="Helical" evidence="1">
    <location>
        <begin position="230"/>
        <end position="252"/>
    </location>
</feature>
<reference evidence="3 4" key="1">
    <citation type="submission" date="2019-01" db="EMBL/GenBank/DDBJ databases">
        <title>PMF-metabolizing Aryl O-demethylase.</title>
        <authorList>
            <person name="Kim M."/>
        </authorList>
    </citation>
    <scope>NUCLEOTIDE SEQUENCE [LARGE SCALE GENOMIC DNA]</scope>
    <source>
        <strain evidence="3 4">PMF1</strain>
    </source>
</reference>
<evidence type="ECO:0000313" key="4">
    <source>
        <dbReference type="Proteomes" id="UP000289794"/>
    </source>
</evidence>
<organism evidence="3 4">
    <name type="scientific">Blautia producta</name>
    <dbReference type="NCBI Taxonomy" id="33035"/>
    <lineage>
        <taxon>Bacteria</taxon>
        <taxon>Bacillati</taxon>
        <taxon>Bacillota</taxon>
        <taxon>Clostridia</taxon>
        <taxon>Lachnospirales</taxon>
        <taxon>Lachnospiraceae</taxon>
        <taxon>Blautia</taxon>
    </lineage>
</organism>
<gene>
    <name evidence="3" type="ORF">PMF13cell1_01071</name>
</gene>
<dbReference type="RefSeq" id="WP_130180061.1">
    <property type="nucleotide sequence ID" value="NZ_CP035945.1"/>
</dbReference>
<dbReference type="EMBL" id="CP035945">
    <property type="protein sequence ID" value="QBE95548.1"/>
    <property type="molecule type" value="Genomic_DNA"/>
</dbReference>
<evidence type="ECO:0008006" key="5">
    <source>
        <dbReference type="Google" id="ProtNLM"/>
    </source>
</evidence>
<dbReference type="AlphaFoldDB" id="A0A4V0Z748"/>
<keyword evidence="1" id="KW-0472">Membrane</keyword>
<protein>
    <recommendedName>
        <fullName evidence="5">LPXTG cell wall anchor domain-containing protein</fullName>
    </recommendedName>
</protein>
<dbReference type="KEGG" id="bpro:PMF13cell1_01071"/>
<name>A0A4V0Z748_9FIRM</name>
<keyword evidence="1" id="KW-1133">Transmembrane helix</keyword>